<gene>
    <name evidence="4" type="primary">atl1</name>
    <name evidence="4" type="ORF">SCUCBS95973_006796</name>
</gene>
<keyword evidence="5" id="KW-1185">Reference proteome</keyword>
<dbReference type="InterPro" id="IPR014048">
    <property type="entry name" value="MethylDNA_cys_MeTrfase_DNA-bd"/>
</dbReference>
<keyword evidence="1" id="KW-0227">DNA damage</keyword>
<dbReference type="Proteomes" id="UP001642405">
    <property type="component" value="Unassembled WGS sequence"/>
</dbReference>
<sequence>MPRSDEAESFFFAAYSAIQEVPYGKVTSYGHIATLIGTPQRPRQVGVCLKHLPEEGSVPEGMLSRFHTGTVPWQRIISAKGVISPRGLAAGGAGGRSRQAVALRAEGVEVMVDALGELSVDLDRYGWFPRQLPSEAAGGRLRTARGEDHREDASAAGNGEVAVKEEEVEIKEEDSDS</sequence>
<dbReference type="InterPro" id="IPR036217">
    <property type="entry name" value="MethylDNA_cys_MeTrfase_DNAb"/>
</dbReference>
<dbReference type="InterPro" id="IPR036388">
    <property type="entry name" value="WH-like_DNA-bd_sf"/>
</dbReference>
<feature type="region of interest" description="Disordered" evidence="2">
    <location>
        <begin position="136"/>
        <end position="177"/>
    </location>
</feature>
<dbReference type="InterPro" id="IPR052520">
    <property type="entry name" value="ATL_DNA_repair"/>
</dbReference>
<evidence type="ECO:0000256" key="2">
    <source>
        <dbReference type="SAM" id="MobiDB-lite"/>
    </source>
</evidence>
<dbReference type="Pfam" id="PF01035">
    <property type="entry name" value="DNA_binding_1"/>
    <property type="match status" value="1"/>
</dbReference>
<feature type="compositionally biased region" description="Acidic residues" evidence="2">
    <location>
        <begin position="166"/>
        <end position="177"/>
    </location>
</feature>
<dbReference type="EMBL" id="CAWUHB010000042">
    <property type="protein sequence ID" value="CAK7228190.1"/>
    <property type="molecule type" value="Genomic_DNA"/>
</dbReference>
<comment type="caution">
    <text evidence="4">The sequence shown here is derived from an EMBL/GenBank/DDBJ whole genome shotgun (WGS) entry which is preliminary data.</text>
</comment>
<evidence type="ECO:0000313" key="4">
    <source>
        <dbReference type="EMBL" id="CAK7228190.1"/>
    </source>
</evidence>
<feature type="compositionally biased region" description="Basic and acidic residues" evidence="2">
    <location>
        <begin position="144"/>
        <end position="153"/>
    </location>
</feature>
<organism evidence="4 5">
    <name type="scientific">Sporothrix curviconia</name>
    <dbReference type="NCBI Taxonomy" id="1260050"/>
    <lineage>
        <taxon>Eukaryota</taxon>
        <taxon>Fungi</taxon>
        <taxon>Dikarya</taxon>
        <taxon>Ascomycota</taxon>
        <taxon>Pezizomycotina</taxon>
        <taxon>Sordariomycetes</taxon>
        <taxon>Sordariomycetidae</taxon>
        <taxon>Ophiostomatales</taxon>
        <taxon>Ophiostomataceae</taxon>
        <taxon>Sporothrix</taxon>
    </lineage>
</organism>
<accession>A0ABP0C841</accession>
<dbReference type="Gene3D" id="1.10.10.10">
    <property type="entry name" value="Winged helix-like DNA-binding domain superfamily/Winged helix DNA-binding domain"/>
    <property type="match status" value="1"/>
</dbReference>
<dbReference type="CDD" id="cd06445">
    <property type="entry name" value="ATase"/>
    <property type="match status" value="1"/>
</dbReference>
<protein>
    <submittedName>
        <fullName evidence="4">Alkyltransferase-like protein 1</fullName>
    </submittedName>
</protein>
<dbReference type="PANTHER" id="PTHR42942:SF1">
    <property type="entry name" value="ALKYLTRANSFERASE-LIKE PROTEIN 1"/>
    <property type="match status" value="1"/>
</dbReference>
<name>A0ABP0C841_9PEZI</name>
<feature type="domain" description="Methylated-DNA-[protein]-cysteine S-methyltransferase DNA binding" evidence="3">
    <location>
        <begin position="10"/>
        <end position="108"/>
    </location>
</feature>
<reference evidence="4 5" key="1">
    <citation type="submission" date="2024-01" db="EMBL/GenBank/DDBJ databases">
        <authorList>
            <person name="Allen C."/>
            <person name="Tagirdzhanova G."/>
        </authorList>
    </citation>
    <scope>NUCLEOTIDE SEQUENCE [LARGE SCALE GENOMIC DNA]</scope>
</reference>
<dbReference type="SUPFAM" id="SSF46767">
    <property type="entry name" value="Methylated DNA-protein cysteine methyltransferase, C-terminal domain"/>
    <property type="match status" value="1"/>
</dbReference>
<dbReference type="PANTHER" id="PTHR42942">
    <property type="entry name" value="6-O-METHYLGUANINE DNA METHYLTRANSFERASE"/>
    <property type="match status" value="1"/>
</dbReference>
<evidence type="ECO:0000256" key="1">
    <source>
        <dbReference type="ARBA" id="ARBA00022763"/>
    </source>
</evidence>
<proteinExistence type="predicted"/>
<evidence type="ECO:0000259" key="3">
    <source>
        <dbReference type="Pfam" id="PF01035"/>
    </source>
</evidence>
<evidence type="ECO:0000313" key="5">
    <source>
        <dbReference type="Proteomes" id="UP001642405"/>
    </source>
</evidence>